<dbReference type="GO" id="GO:0006369">
    <property type="term" value="P:termination of RNA polymerase II transcription"/>
    <property type="evidence" value="ECO:0007669"/>
    <property type="project" value="TreeGrafter"/>
</dbReference>
<reference evidence="4" key="1">
    <citation type="journal article" date="2020" name="Stud. Mycol.">
        <title>101 Dothideomycetes genomes: a test case for predicting lifestyles and emergence of pathogens.</title>
        <authorList>
            <person name="Haridas S."/>
            <person name="Albert R."/>
            <person name="Binder M."/>
            <person name="Bloem J."/>
            <person name="Labutti K."/>
            <person name="Salamov A."/>
            <person name="Andreopoulos B."/>
            <person name="Baker S."/>
            <person name="Barry K."/>
            <person name="Bills G."/>
            <person name="Bluhm B."/>
            <person name="Cannon C."/>
            <person name="Castanera R."/>
            <person name="Culley D."/>
            <person name="Daum C."/>
            <person name="Ezra D."/>
            <person name="Gonzalez J."/>
            <person name="Henrissat B."/>
            <person name="Kuo A."/>
            <person name="Liang C."/>
            <person name="Lipzen A."/>
            <person name="Lutzoni F."/>
            <person name="Magnuson J."/>
            <person name="Mondo S."/>
            <person name="Nolan M."/>
            <person name="Ohm R."/>
            <person name="Pangilinan J."/>
            <person name="Park H.-J."/>
            <person name="Ramirez L."/>
            <person name="Alfaro M."/>
            <person name="Sun H."/>
            <person name="Tritt A."/>
            <person name="Yoshinaga Y."/>
            <person name="Zwiers L.-H."/>
            <person name="Turgeon B."/>
            <person name="Goodwin S."/>
            <person name="Spatafora J."/>
            <person name="Crous P."/>
            <person name="Grigoriev I."/>
        </authorList>
    </citation>
    <scope>NUCLEOTIDE SEQUENCE</scope>
    <source>
        <strain evidence="4">CBS 119925</strain>
    </source>
</reference>
<dbReference type="GO" id="GO:0003723">
    <property type="term" value="F:RNA binding"/>
    <property type="evidence" value="ECO:0007669"/>
    <property type="project" value="UniProtKB-KW"/>
</dbReference>
<evidence type="ECO:0000313" key="5">
    <source>
        <dbReference type="Proteomes" id="UP000799440"/>
    </source>
</evidence>
<dbReference type="Gene3D" id="3.30.160.20">
    <property type="match status" value="1"/>
</dbReference>
<feature type="compositionally biased region" description="Basic and acidic residues" evidence="2">
    <location>
        <begin position="1"/>
        <end position="13"/>
    </location>
</feature>
<dbReference type="InterPro" id="IPR036389">
    <property type="entry name" value="RNase_III_sf"/>
</dbReference>
<sequence length="412" mass="46457">MDRKRPNHEDHGGYNKKQRPNTNTANHGQRGMNGPRNGPIPQKAPTFHDKTNPILRELAQLPDPERCDPCKLASEELQSGMVALLDQLVQDEAGGKRDKDVLHHARELHGLLSKRLSVNFPSKPIKDLDSKRPETIPKINIPPYIAQPFKLSKSLPPLPPITEPYLQEAVFTHTTANDSKSAKTRGYRGTEINYERLEFLGDAYIEIIASRLIYSRFPDVEASKQSYWREQLVRNETLCQYSKAYGLGNTLKHGPHIPESKSWGKILADVFEAYVAALVLSTPDSAAGFQTAESWLTELWSPKLLEFNVQPIENPKARDEINKLVMAKGIKLDYREERKMELTKGKQKFFIGLYLTGWGFVNEHLGSGEGQNKSQACVFAAQDALLDKRGIVKRANAEKLKVYPPKPKEDVA</sequence>
<evidence type="ECO:0000256" key="1">
    <source>
        <dbReference type="ARBA" id="ARBA00022884"/>
    </source>
</evidence>
<dbReference type="GO" id="GO:0006364">
    <property type="term" value="P:rRNA processing"/>
    <property type="evidence" value="ECO:0007669"/>
    <property type="project" value="TreeGrafter"/>
</dbReference>
<dbReference type="EMBL" id="MU006564">
    <property type="protein sequence ID" value="KAF2750406.1"/>
    <property type="molecule type" value="Genomic_DNA"/>
</dbReference>
<dbReference type="GO" id="GO:0004525">
    <property type="term" value="F:ribonuclease III activity"/>
    <property type="evidence" value="ECO:0007669"/>
    <property type="project" value="InterPro"/>
</dbReference>
<proteinExistence type="predicted"/>
<evidence type="ECO:0000313" key="4">
    <source>
        <dbReference type="EMBL" id="KAF2750406.1"/>
    </source>
</evidence>
<feature type="domain" description="RNase III" evidence="3">
    <location>
        <begin position="166"/>
        <end position="283"/>
    </location>
</feature>
<dbReference type="AlphaFoldDB" id="A0A6A6VKS9"/>
<dbReference type="Pfam" id="PF00636">
    <property type="entry name" value="Ribonuclease_3"/>
    <property type="match status" value="1"/>
</dbReference>
<dbReference type="GO" id="GO:0034475">
    <property type="term" value="P:U4 snRNA 3'-end processing"/>
    <property type="evidence" value="ECO:0007669"/>
    <property type="project" value="TreeGrafter"/>
</dbReference>
<dbReference type="OrthoDB" id="2392202at2759"/>
<dbReference type="SMART" id="SM00535">
    <property type="entry name" value="RIBOc"/>
    <property type="match status" value="1"/>
</dbReference>
<name>A0A6A6VKS9_9PLEO</name>
<dbReference type="PROSITE" id="PS50142">
    <property type="entry name" value="RNASE_3_2"/>
    <property type="match status" value="1"/>
</dbReference>
<keyword evidence="1" id="KW-0694">RNA-binding</keyword>
<accession>A0A6A6VKS9</accession>
<evidence type="ECO:0000259" key="3">
    <source>
        <dbReference type="PROSITE" id="PS50142"/>
    </source>
</evidence>
<dbReference type="CDD" id="cd00593">
    <property type="entry name" value="RIBOc"/>
    <property type="match status" value="1"/>
</dbReference>
<protein>
    <submittedName>
        <fullName evidence="4">Ribonuclease III</fullName>
    </submittedName>
</protein>
<feature type="region of interest" description="Disordered" evidence="2">
    <location>
        <begin position="1"/>
        <end position="48"/>
    </location>
</feature>
<dbReference type="SUPFAM" id="SSF69065">
    <property type="entry name" value="RNase III domain-like"/>
    <property type="match status" value="1"/>
</dbReference>
<gene>
    <name evidence="4" type="ORF">M011DRAFT_465164</name>
</gene>
<dbReference type="InterPro" id="IPR000999">
    <property type="entry name" value="RNase_III_dom"/>
</dbReference>
<evidence type="ECO:0000256" key="2">
    <source>
        <dbReference type="SAM" id="MobiDB-lite"/>
    </source>
</evidence>
<dbReference type="PANTHER" id="PTHR11207:SF0">
    <property type="entry name" value="RIBONUCLEASE 3"/>
    <property type="match status" value="1"/>
</dbReference>
<keyword evidence="5" id="KW-1185">Reference proteome</keyword>
<dbReference type="Proteomes" id="UP000799440">
    <property type="component" value="Unassembled WGS sequence"/>
</dbReference>
<dbReference type="GO" id="GO:0005654">
    <property type="term" value="C:nucleoplasm"/>
    <property type="evidence" value="ECO:0007669"/>
    <property type="project" value="TreeGrafter"/>
</dbReference>
<dbReference type="PANTHER" id="PTHR11207">
    <property type="entry name" value="RIBONUCLEASE III"/>
    <property type="match status" value="1"/>
</dbReference>
<dbReference type="PROSITE" id="PS00517">
    <property type="entry name" value="RNASE_3_1"/>
    <property type="match status" value="1"/>
</dbReference>
<dbReference type="Gene3D" id="1.10.1520.10">
    <property type="entry name" value="Ribonuclease III domain"/>
    <property type="match status" value="1"/>
</dbReference>
<organism evidence="4 5">
    <name type="scientific">Sporormia fimetaria CBS 119925</name>
    <dbReference type="NCBI Taxonomy" id="1340428"/>
    <lineage>
        <taxon>Eukaryota</taxon>
        <taxon>Fungi</taxon>
        <taxon>Dikarya</taxon>
        <taxon>Ascomycota</taxon>
        <taxon>Pezizomycotina</taxon>
        <taxon>Dothideomycetes</taxon>
        <taxon>Pleosporomycetidae</taxon>
        <taxon>Pleosporales</taxon>
        <taxon>Sporormiaceae</taxon>
        <taxon>Sporormia</taxon>
    </lineage>
</organism>